<reference evidence="1" key="1">
    <citation type="journal article" date="2019" name="Sci. Rep.">
        <title>Draft genome of Tanacetum cinerariifolium, the natural source of mosquito coil.</title>
        <authorList>
            <person name="Yamashiro T."/>
            <person name="Shiraishi A."/>
            <person name="Satake H."/>
            <person name="Nakayama K."/>
        </authorList>
    </citation>
    <scope>NUCLEOTIDE SEQUENCE</scope>
</reference>
<dbReference type="EMBL" id="BKCJ011142899">
    <property type="protein sequence ID" value="GFC93377.1"/>
    <property type="molecule type" value="Genomic_DNA"/>
</dbReference>
<comment type="caution">
    <text evidence="1">The sequence shown here is derived from an EMBL/GenBank/DDBJ whole genome shotgun (WGS) entry which is preliminary data.</text>
</comment>
<name>A0A699S7V9_TANCI</name>
<dbReference type="AlphaFoldDB" id="A0A699S7V9"/>
<proteinExistence type="predicted"/>
<sequence length="26" mass="3197">MHQPWRIFAAIINRCISRKTTRLDRL</sequence>
<protein>
    <submittedName>
        <fullName evidence="1">Uncharacterized protein</fullName>
    </submittedName>
</protein>
<accession>A0A699S7V9</accession>
<organism evidence="1">
    <name type="scientific">Tanacetum cinerariifolium</name>
    <name type="common">Dalmatian daisy</name>
    <name type="synonym">Chrysanthemum cinerariifolium</name>
    <dbReference type="NCBI Taxonomy" id="118510"/>
    <lineage>
        <taxon>Eukaryota</taxon>
        <taxon>Viridiplantae</taxon>
        <taxon>Streptophyta</taxon>
        <taxon>Embryophyta</taxon>
        <taxon>Tracheophyta</taxon>
        <taxon>Spermatophyta</taxon>
        <taxon>Magnoliopsida</taxon>
        <taxon>eudicotyledons</taxon>
        <taxon>Gunneridae</taxon>
        <taxon>Pentapetalae</taxon>
        <taxon>asterids</taxon>
        <taxon>campanulids</taxon>
        <taxon>Asterales</taxon>
        <taxon>Asteraceae</taxon>
        <taxon>Asteroideae</taxon>
        <taxon>Anthemideae</taxon>
        <taxon>Anthemidinae</taxon>
        <taxon>Tanacetum</taxon>
    </lineage>
</organism>
<evidence type="ECO:0000313" key="1">
    <source>
        <dbReference type="EMBL" id="GFC93377.1"/>
    </source>
</evidence>
<feature type="non-terminal residue" evidence="1">
    <location>
        <position position="26"/>
    </location>
</feature>
<gene>
    <name evidence="1" type="ORF">Tci_865347</name>
</gene>